<evidence type="ECO:0000313" key="5">
    <source>
        <dbReference type="Proteomes" id="UP001229346"/>
    </source>
</evidence>
<dbReference type="InterPro" id="IPR008969">
    <property type="entry name" value="CarboxyPept-like_regulatory"/>
</dbReference>
<dbReference type="PANTHER" id="PTHR36108">
    <property type="entry name" value="COLOSSIN-B-RELATED"/>
    <property type="match status" value="1"/>
</dbReference>
<dbReference type="Proteomes" id="UP001229346">
    <property type="component" value="Unassembled WGS sequence"/>
</dbReference>
<evidence type="ECO:0000256" key="1">
    <source>
        <dbReference type="ARBA" id="ARBA00007257"/>
    </source>
</evidence>
<evidence type="ECO:0000256" key="3">
    <source>
        <dbReference type="ARBA" id="ARBA00022729"/>
    </source>
</evidence>
<dbReference type="InterPro" id="IPR013784">
    <property type="entry name" value="Carb-bd-like_fold"/>
</dbReference>
<dbReference type="SUPFAM" id="SSF49464">
    <property type="entry name" value="Carboxypeptidase regulatory domain-like"/>
    <property type="match status" value="7"/>
</dbReference>
<reference evidence="4 5" key="1">
    <citation type="submission" date="2023-07" db="EMBL/GenBank/DDBJ databases">
        <title>Sorghum-associated microbial communities from plants grown in Nebraska, USA.</title>
        <authorList>
            <person name="Schachtman D."/>
        </authorList>
    </citation>
    <scope>NUCLEOTIDE SEQUENCE [LARGE SCALE GENOMIC DNA]</scope>
    <source>
        <strain evidence="4 5">CC482</strain>
    </source>
</reference>
<dbReference type="SUPFAM" id="SSF49452">
    <property type="entry name" value="Starch-binding domain-like"/>
    <property type="match status" value="10"/>
</dbReference>
<sequence length="1901" mass="194625">MSFPNDNQFVPVMLDGAPVTDPARDVSPDETDIVGNSSFPAAYYAYDGTNVYFRMRLNADPRFRNGFHNFAWGVLFDTDGVASTYEWSLTVNGLDNTLELVRNTVTIPNSFNDQAEGIDGRGTPSFSVPIINFGVARAKQVEDGSVFGGTDDYFIEFFVPAATLFSLLDITADSSLRFLFFTATNANNFNKDFIDLKGSLLSAAFSDPLTISGGDVRAKLTVAQTVVAEPTSVIAGQSVTIRGSIAVANTGRSDASQAFVTPVFSFDKPISFSVGSVTIGMTNYSVTSQTLTWNIGNLTAGGTAVLDYVAVGVFNLPGQRVFDNKSATGVDSFTGESISSPSNSVSVDVIANGGISGTIIDKMTGLPLIGTSVQAFTLPGLTPAGSTISGAGGAYAFSGLPAGTYQLQYAFPDYQTQSLGVTVTANAITVQNVLLEPLPASVQGVITDAQTGTGIAGAIVNLTNKNGVHIAQVTADANGSYTIPSITPGYYRISLSAAGFQLVDLPLTLMAGEAQVRNAALQPNPGSVAGTITNAGGLPLAGVFVEALDNRNNVLSTTITSASGQYAINSLAPSTNDRLRISSPGFVTLIIGFQVTAGQTTTVNATLSDTAGSIAGTITDAASGLPIDAVSIRVFISEGIALQSTLSDAGGNYAIPSLSPGSYSVVIAAEGYASRTVGAYVNSGVVTPNSVSLEMLAGAITGTVTDLPGTPLPDVVIRVFQNNIIVGRVATDGTGSYMLGNLASGNYVVSARAEGFGGEQLGAFINPGGVTIVNFHLPPNPGFISGTIADESGAPIAGAIIAVQHNMGGGPIILTRVISGVDGRYHVNSLNPGSYLLNVSAAGFQNGFTGVRVARGQQIIQNFALPASPGSIIGSVTDASGAPIFAASIDIRVTNANGVTVYSLFSDPAGLFEADNLAPGTYTVFAGADNFRTATASVSVLAESAATVALILYPNPGSIQGQITDSVTGAGLAGAIVDVSDQNSFLIQAVLADGGGNYRIDGLIPGNYTLIAQNANYQSRAFGAIVLAGAISPVDFSLDPNPGVIVGQLLPAAAGSIIQLFNINNLLISTSAASEDGSFRFDNVQTGNYYLTAVARGYSSDIVGASLQPGQTVSLGLRLVANPGSLAGSVVDPAGNPIPAATIKVVNGNESVRGIGQAQADGSYAIDNLPNTILSVIASAPDFSNATLGAAIGPGEAINGLNFVLTPNPGTINGQITDSASGLPIGGADVEIRMLSSAGLVIASVTASPFGNFLVNGLEPGTYTVISRSAGYATDSVGAIVLSNRSTFANIALRPLFGGLSGLVVSRSGIPITNNGTLVKLYTIDGVLLETVFVDSSGSFAISGLEPGQYVLNVSAESFVTAVITVFATAGLTSSVTAVLLPQTSALRGTVTDAATGLGISGALIQVNDVFGLPAETGFSDENGNFLIRGIPPGSFTVSAAYTDYSVAVAGVITRPGQIAEASLQLTLNTGAITGFVSDFINGANIEGAVIRMYDAVTGALVTTIQSSIGGEYLFEGLAPGSYTSIVSAEGYVNEFGGFTIAPGAVTRFSYALDRLPGRIAGVVTSATDGMPLQGASIVVRQFNNFGPVLSTILSDVNGLYDTGEVAASNYAISAMLAGYVSRQTSAGVTPDGVTTVNVSLERITTKIDGTVTDGETGMPLPNVPVDVLDDNGVNSGSSVTDNQGQYTLPSAPSGEQSVVVSAPGRQTNVQFVIQPPGQSQVANVALSGNPVTIQGIIRNSDNLTPIPGAIVHILTPGDDLAIETLIADGFGFYLAGGLAPDSYTVTASSPNFGSAARFIQAEENGNIALSPFFGTLRGTIRDSGGQPLYEALAEVITADRRVIRQIISNEQGQYVFTNIAAGVVFARFSFPGKQTVILQTTVFNGQTTILDVVLADEDEE</sequence>
<dbReference type="SUPFAM" id="SSF49478">
    <property type="entry name" value="Cna protein B-type domain"/>
    <property type="match status" value="1"/>
</dbReference>
<evidence type="ECO:0000313" key="4">
    <source>
        <dbReference type="EMBL" id="MDQ0115006.1"/>
    </source>
</evidence>
<proteinExistence type="inferred from homology"/>
<comment type="similarity">
    <text evidence="1">Belongs to the serine-aspartate repeat-containing protein (SDr) family.</text>
</comment>
<keyword evidence="3" id="KW-0732">Signal</keyword>
<dbReference type="PANTHER" id="PTHR36108:SF13">
    <property type="entry name" value="COLOSSIN-B-RELATED"/>
    <property type="match status" value="1"/>
</dbReference>
<keyword evidence="2" id="KW-0964">Secreted</keyword>
<name>A0ABT9U5T9_PAEHA</name>
<dbReference type="EMBL" id="JAUSSU010000009">
    <property type="protein sequence ID" value="MDQ0115006.1"/>
    <property type="molecule type" value="Genomic_DNA"/>
</dbReference>
<evidence type="ECO:0000256" key="2">
    <source>
        <dbReference type="ARBA" id="ARBA00022525"/>
    </source>
</evidence>
<keyword evidence="5" id="KW-1185">Reference proteome</keyword>
<comment type="caution">
    <text evidence="4">The sequence shown here is derived from an EMBL/GenBank/DDBJ whole genome shotgun (WGS) entry which is preliminary data.</text>
</comment>
<dbReference type="RefSeq" id="WP_307206383.1">
    <property type="nucleotide sequence ID" value="NZ_JAUSSU010000009.1"/>
</dbReference>
<organism evidence="4 5">
    <name type="scientific">Paenibacillus harenae</name>
    <dbReference type="NCBI Taxonomy" id="306543"/>
    <lineage>
        <taxon>Bacteria</taxon>
        <taxon>Bacillati</taxon>
        <taxon>Bacillota</taxon>
        <taxon>Bacilli</taxon>
        <taxon>Bacillales</taxon>
        <taxon>Paenibacillaceae</taxon>
        <taxon>Paenibacillus</taxon>
    </lineage>
</organism>
<accession>A0ABT9U5T9</accession>
<dbReference type="Pfam" id="PF13620">
    <property type="entry name" value="CarboxypepD_reg"/>
    <property type="match status" value="15"/>
</dbReference>
<gene>
    <name evidence="4" type="ORF">J2T15_004463</name>
</gene>
<dbReference type="Gene3D" id="2.60.40.1120">
    <property type="entry name" value="Carboxypeptidase-like, regulatory domain"/>
    <property type="match status" value="18"/>
</dbReference>
<protein>
    <submittedName>
        <fullName evidence="4">Surface anchored protein</fullName>
    </submittedName>
</protein>